<dbReference type="InterPro" id="IPR041664">
    <property type="entry name" value="AAA_16"/>
</dbReference>
<dbReference type="InterPro" id="IPR036457">
    <property type="entry name" value="PPM-type-like_dom_sf"/>
</dbReference>
<dbReference type="SMART" id="SM00220">
    <property type="entry name" value="S_TKc"/>
    <property type="match status" value="1"/>
</dbReference>
<dbReference type="InterPro" id="IPR029016">
    <property type="entry name" value="GAF-like_dom_sf"/>
</dbReference>
<dbReference type="SUPFAM" id="SSF52540">
    <property type="entry name" value="P-loop containing nucleoside triphosphate hydrolases"/>
    <property type="match status" value="1"/>
</dbReference>
<dbReference type="InterPro" id="IPR000719">
    <property type="entry name" value="Prot_kinase_dom"/>
</dbReference>
<dbReference type="InterPro" id="IPR053159">
    <property type="entry name" value="Hybrid_Histidine_Kinase"/>
</dbReference>
<dbReference type="Pfam" id="PF13191">
    <property type="entry name" value="AAA_16"/>
    <property type="match status" value="1"/>
</dbReference>
<dbReference type="Gene3D" id="3.40.50.300">
    <property type="entry name" value="P-loop containing nucleotide triphosphate hydrolases"/>
    <property type="match status" value="1"/>
</dbReference>
<sequence length="1762" mass="202003">MFFLNFGNGIFFFSILERTLNFSRMKFQLHGFKTLGLFSVNHQFLIYRSLDQRSGKRVLLKLLRQKDRTIKNIQKIYHDFRISNFVKGPRIQNSLELIRHEGSPILVIEDCDSIPLSRLFPNGVNSIEKFFEIAIGISLALKEIHEKKILHQALRPDNIWIQAKTGIIKITDFSSATFSDKETSISITPDLPVEILSYISPELTGRLSRILNLRTDFYSLGVILYQMITGILPFTSKKGNEILHAHLARKPIPVHIIRKELPITISLVISKLLKKDPDQRYASIDGLIYDLKLCLQNFQKGEIDSTFIPGSRDIPELTFDSSVLHGRDKEKAVLESSFNKVLRGDTELVFITGDSGSGKSALAKFFLKSISERGGIIIQGKFDQYERSIPFGGLIHSLRDLVPILLSKQEKEIRKLKRLITQYIGDNGKILLDQLPELEFILGPQPELSELPPDENRNRFYYTFHNFIRALSEMSRPLVLYMDDLQWADPASLNLLETFFIHSKIKNFLCILSFRPEAVESPNSFSEILKSIETNKIQKSLITIDSLDKKSIYHLIQDLVPSSEEQTRSVTSILHKKTLGNPLAVIQLLRTCKKMNIFSYEFEFQLWNWDLEKVDSLSAADNVVDFLCDRIKELTPEIRELLGICSCLGERFTLEFISKLSFFDIPKLNQTLWEAVKEGLLIPFHNQNQSIFEKSLSSERTFGFSHDRVRQAAYSLLEESKRKEFHKQAGVTLLAIHGPEPKNRILFEITNHLNQALDQIEEETLRNNLITLNYKTGLQAKNFGSYESSLQYLNSALNSLNQEVCIKDLEFYSNLILETAETEYLLNNYERVISLLGLLENLSISNLQYIRANMIRVRLYSKMNKVEKAVLAGLCAMERCNIQIPSSRFKINLVLFKELLLSLILSKGKSDFELVHLKENSEPEYQALIDLFADLGPSAFTYNQNLFALLVLKIFNASLTKGVSRSSPIAYSGYGMIVNQIFKNLNQGIRYSKIAMDLNKRIPFNLVKWKVQYVYLAYLCHWKKHIIPDIKLLDEVHKGALQNGDILYAGFSLQAKIQKKIFASCPIEELLMHADFAEKYFKTARDDFAFMIAKSSHQLIKALAGKTSSPNSLNDSEFQMENFERKILQDKNYTALFYFYHDLTKLHYFSGQFSKALTYGQKGEDLIQNAFGLIPFAEFWFYYGLTILANFDELPFFNKIIYSKKLNLIFSYFTKWSKNCPENFRGLLELLHAERERVRKKISEAITGYEKAIKLFQETGFVSFQALSSEIAARFHYKTGNFSLGNHYIRLAINFYSEWGASAKVVDLKNRFAKRLNLSFSHETTQKKLNIQNTNLDQEIILKTYNVLSEEIVLDNLLKKLIQIAIETAGATRAIYFHLHNKNLTVYLTGQSGETEIIVENFPEIDETQYPISYLNYVFRTHRIISTRELDSSLIKDFTDQYIKEKKPQSMICIPLLHAGELKGILYLENQLVKGVFTENNIQTLKLIAGQAAILIENANLYAELETKVAKRTAELNNTINLLQKDLLYAQKIQDRILPKPEYTLGKIYILTKYVPMTQVGGDIYDYAEISPGKVRIFLADATGHGVQAALVTMLIKSEYESLKYLDLPPGEIISELNQEIIAKYKTLKSFFSCLVADVDVEQGILAYSAAGHPDQFYLSGNTITKLSRSGPIIGILENIKYNSQFLEISKGNKLFFFSDGMTEEFNPFREEFGDHRLSESILRQASKPVSEIVQFVFADLQSFLSGQKIQDDITFLSVEIL</sequence>
<dbReference type="InterPro" id="IPR027417">
    <property type="entry name" value="P-loop_NTPase"/>
</dbReference>
<evidence type="ECO:0000259" key="1">
    <source>
        <dbReference type="PROSITE" id="PS50011"/>
    </source>
</evidence>
<dbReference type="PANTHER" id="PTHR43642:SF1">
    <property type="entry name" value="HYBRID SIGNAL TRANSDUCTION HISTIDINE KINASE G"/>
    <property type="match status" value="1"/>
</dbReference>
<dbReference type="EMBL" id="AKWM02000062">
    <property type="protein sequence ID" value="EKR99027.1"/>
    <property type="molecule type" value="Genomic_DNA"/>
</dbReference>
<feature type="domain" description="Protein kinase" evidence="1">
    <location>
        <begin position="32"/>
        <end position="293"/>
    </location>
</feature>
<dbReference type="InterPro" id="IPR025662">
    <property type="entry name" value="Sigma_54_int_dom_ATP-bd_1"/>
</dbReference>
<dbReference type="Proteomes" id="UP000001343">
    <property type="component" value="Unassembled WGS sequence"/>
</dbReference>
<name>A0AA87SVJ8_9LEPT</name>
<dbReference type="SUPFAM" id="SSF81901">
    <property type="entry name" value="HCP-like"/>
    <property type="match status" value="1"/>
</dbReference>
<gene>
    <name evidence="2" type="ORF">LEP1GSC125_2789</name>
</gene>
<evidence type="ECO:0000313" key="2">
    <source>
        <dbReference type="EMBL" id="EKR99027.1"/>
    </source>
</evidence>
<protein>
    <submittedName>
        <fullName evidence="2">Stage II sporulation protein E</fullName>
    </submittedName>
</protein>
<organism evidence="2 3">
    <name type="scientific">Leptospira mayottensis 200901122</name>
    <dbReference type="NCBI Taxonomy" id="1193010"/>
    <lineage>
        <taxon>Bacteria</taxon>
        <taxon>Pseudomonadati</taxon>
        <taxon>Spirochaetota</taxon>
        <taxon>Spirochaetia</taxon>
        <taxon>Leptospirales</taxon>
        <taxon>Leptospiraceae</taxon>
        <taxon>Leptospira</taxon>
    </lineage>
</organism>
<dbReference type="CDD" id="cd14014">
    <property type="entry name" value="STKc_PknB_like"/>
    <property type="match status" value="1"/>
</dbReference>
<dbReference type="SMART" id="SM00331">
    <property type="entry name" value="PP2C_SIG"/>
    <property type="match status" value="1"/>
</dbReference>
<dbReference type="Pfam" id="PF01590">
    <property type="entry name" value="GAF"/>
    <property type="match status" value="1"/>
</dbReference>
<dbReference type="GO" id="GO:0004672">
    <property type="term" value="F:protein kinase activity"/>
    <property type="evidence" value="ECO:0007669"/>
    <property type="project" value="InterPro"/>
</dbReference>
<dbReference type="PROSITE" id="PS00675">
    <property type="entry name" value="SIGMA54_INTERACT_1"/>
    <property type="match status" value="1"/>
</dbReference>
<comment type="caution">
    <text evidence="2">The sequence shown here is derived from an EMBL/GenBank/DDBJ whole genome shotgun (WGS) entry which is preliminary data.</text>
</comment>
<evidence type="ECO:0000313" key="3">
    <source>
        <dbReference type="Proteomes" id="UP000001343"/>
    </source>
</evidence>
<dbReference type="Gene3D" id="1.10.510.10">
    <property type="entry name" value="Transferase(Phosphotransferase) domain 1"/>
    <property type="match status" value="1"/>
</dbReference>
<accession>A0AA87SVJ8</accession>
<dbReference type="Pfam" id="PF07228">
    <property type="entry name" value="SpoIIE"/>
    <property type="match status" value="1"/>
</dbReference>
<dbReference type="GO" id="GO:0005524">
    <property type="term" value="F:ATP binding"/>
    <property type="evidence" value="ECO:0007669"/>
    <property type="project" value="InterPro"/>
</dbReference>
<dbReference type="PROSITE" id="PS50011">
    <property type="entry name" value="PROTEIN_KINASE_DOM"/>
    <property type="match status" value="1"/>
</dbReference>
<dbReference type="SUPFAM" id="SSF56112">
    <property type="entry name" value="Protein kinase-like (PK-like)"/>
    <property type="match status" value="1"/>
</dbReference>
<dbReference type="PANTHER" id="PTHR43642">
    <property type="entry name" value="HYBRID SIGNAL TRANSDUCTION HISTIDINE KINASE G"/>
    <property type="match status" value="1"/>
</dbReference>
<dbReference type="InterPro" id="IPR003018">
    <property type="entry name" value="GAF"/>
</dbReference>
<reference evidence="2 3" key="1">
    <citation type="journal article" date="2014" name="Int. J. Syst. Evol. Microbiol.">
        <title>Leptospira mayottensis sp. nov., a pathogenic species of the genus Leptospira isolated from humans.</title>
        <authorList>
            <person name="Bourhy P."/>
            <person name="Collet L."/>
            <person name="Brisse S."/>
            <person name="Picardeau M."/>
        </authorList>
    </citation>
    <scope>NUCLEOTIDE SEQUENCE [LARGE SCALE GENOMIC DNA]</scope>
    <source>
        <strain evidence="2 3">200901122</strain>
    </source>
</reference>
<dbReference type="InterPro" id="IPR001932">
    <property type="entry name" value="PPM-type_phosphatase-like_dom"/>
</dbReference>
<dbReference type="SUPFAM" id="SSF55781">
    <property type="entry name" value="GAF domain-like"/>
    <property type="match status" value="1"/>
</dbReference>
<dbReference type="Gene3D" id="3.30.450.40">
    <property type="match status" value="1"/>
</dbReference>
<dbReference type="Pfam" id="PF00069">
    <property type="entry name" value="Pkinase"/>
    <property type="match status" value="1"/>
</dbReference>
<dbReference type="InterPro" id="IPR011009">
    <property type="entry name" value="Kinase-like_dom_sf"/>
</dbReference>
<proteinExistence type="predicted"/>
<dbReference type="SMART" id="SM00065">
    <property type="entry name" value="GAF"/>
    <property type="match status" value="1"/>
</dbReference>
<dbReference type="Gene3D" id="3.60.40.10">
    <property type="entry name" value="PPM-type phosphatase domain"/>
    <property type="match status" value="1"/>
</dbReference>